<proteinExistence type="predicted"/>
<comment type="caution">
    <text evidence="1">The sequence shown here is derived from an EMBL/GenBank/DDBJ whole genome shotgun (WGS) entry which is preliminary data.</text>
</comment>
<dbReference type="Proteomes" id="UP000432715">
    <property type="component" value="Unassembled WGS sequence"/>
</dbReference>
<protein>
    <submittedName>
        <fullName evidence="1">WG repeat-containing protein</fullName>
    </submittedName>
</protein>
<name>A0A6I0EWI8_9FIRM</name>
<dbReference type="EMBL" id="WBZC01000078">
    <property type="protein sequence ID" value="KAB3529885.1"/>
    <property type="molecule type" value="Genomic_DNA"/>
</dbReference>
<organism evidence="1 2">
    <name type="scientific">Alkaliphilus pronyensis</name>
    <dbReference type="NCBI Taxonomy" id="1482732"/>
    <lineage>
        <taxon>Bacteria</taxon>
        <taxon>Bacillati</taxon>
        <taxon>Bacillota</taxon>
        <taxon>Clostridia</taxon>
        <taxon>Peptostreptococcales</taxon>
        <taxon>Natronincolaceae</taxon>
        <taxon>Alkaliphilus</taxon>
    </lineage>
</organism>
<dbReference type="OrthoDB" id="210273at2"/>
<dbReference type="PANTHER" id="PTHR37841:SF1">
    <property type="entry name" value="DUF3298 DOMAIN-CONTAINING PROTEIN"/>
    <property type="match status" value="1"/>
</dbReference>
<sequence>MRKLASFYLLIIIIFMSIVYQPVYAQTIKTEIINGYEFMVKDLTKYKDVNFISTQYNGYPLLKVQGYKDKWGITDINGNVLIPVKYDSIMDIQAGNVKVTSNGLSAVLNYKTGEIVIDFGQYNHIGLYDNVIMVVENDNYHYYSSNGDKLSFNTNIDFVRFVHSKYYIGRLNNKWGLFNLDLKEIIPFEYDTITDYRVTLDGANKYYFVVEKDGEFELIDENGNELLESDYRYFNINPDSEYIDITSTNGFPYRYNLKTFTTSNRHQIDYNEYDTFQQYDEKSYFFIKNNEAGLMDLNYNKIESVSVNNGRIKKRHKNGLYEVHYDSISQYLAKRKYLNSNGKTLASDYGFSLDSLYNNSDFIIVNRFKKKPTKHYTTFYPYTGVHHFFYAGDERLDFNLGVINSVGEEIIPCKYDRILNFGYTLKGHFLVEDNDKYGFINAKGEIVVPVEYDSINLVPLSYDDKTYAVLKKNDKWSIVNEQGEIIYPFELDEKNMTISDGLIINSVNGKWEAIDLSGNIVVPFIHDTKVSSKFVNGFAVFGKGMNRMYYDSNWNFVVEKAQLGLVSSNGDTVIPFGDYYSSALTDNYSLVLTKTDNGIKLYELIK</sequence>
<evidence type="ECO:0000313" key="2">
    <source>
        <dbReference type="Proteomes" id="UP000432715"/>
    </source>
</evidence>
<accession>A0A6I0EWI8</accession>
<gene>
    <name evidence="1" type="ORF">F8154_14410</name>
</gene>
<dbReference type="RefSeq" id="WP_151862315.1">
    <property type="nucleotide sequence ID" value="NZ_WBZC01000078.1"/>
</dbReference>
<evidence type="ECO:0000313" key="1">
    <source>
        <dbReference type="EMBL" id="KAB3529885.1"/>
    </source>
</evidence>
<dbReference type="Pfam" id="PF14903">
    <property type="entry name" value="WG_beta_rep"/>
    <property type="match status" value="3"/>
</dbReference>
<dbReference type="AlphaFoldDB" id="A0A6I0EWI8"/>
<dbReference type="PANTHER" id="PTHR37841">
    <property type="entry name" value="GLR2918 PROTEIN"/>
    <property type="match status" value="1"/>
</dbReference>
<dbReference type="InterPro" id="IPR032774">
    <property type="entry name" value="WG_beta_rep"/>
</dbReference>
<keyword evidence="2" id="KW-1185">Reference proteome</keyword>
<reference evidence="1 2" key="1">
    <citation type="submission" date="2019-10" db="EMBL/GenBank/DDBJ databases">
        <title>Alkaliphilus serpentinus sp. nov. and Alkaliphilus pronyensis sp. nov., two novel anaerobic alkaliphilic species isolated from the serpentinized-hosted hydrothermal field of the Prony Bay (New Caledonia).</title>
        <authorList>
            <person name="Postec A."/>
        </authorList>
    </citation>
    <scope>NUCLEOTIDE SEQUENCE [LARGE SCALE GENOMIC DNA]</scope>
    <source>
        <strain evidence="1 2">LacV</strain>
    </source>
</reference>
<dbReference type="SUPFAM" id="SSF69360">
    <property type="entry name" value="Cell wall binding repeat"/>
    <property type="match status" value="1"/>
</dbReference>